<evidence type="ECO:0000256" key="2">
    <source>
        <dbReference type="ARBA" id="ARBA00004370"/>
    </source>
</evidence>
<dbReference type="PANTHER" id="PTHR45339">
    <property type="entry name" value="HYBRID SIGNAL TRANSDUCTION HISTIDINE KINASE J"/>
    <property type="match status" value="1"/>
</dbReference>
<dbReference type="InterPro" id="IPR036097">
    <property type="entry name" value="HisK_dim/P_sf"/>
</dbReference>
<comment type="subunit">
    <text evidence="13">At low DSF concentrations, interacts with RpfF.</text>
</comment>
<dbReference type="FunFam" id="3.30.565.10:FF:000010">
    <property type="entry name" value="Sensor histidine kinase RcsC"/>
    <property type="match status" value="1"/>
</dbReference>
<evidence type="ECO:0000256" key="10">
    <source>
        <dbReference type="ARBA" id="ARBA00023012"/>
    </source>
</evidence>
<dbReference type="SUPFAM" id="SSF158472">
    <property type="entry name" value="HAMP domain-like"/>
    <property type="match status" value="1"/>
</dbReference>
<dbReference type="Gene3D" id="6.10.340.10">
    <property type="match status" value="1"/>
</dbReference>
<evidence type="ECO:0000256" key="16">
    <source>
        <dbReference type="PROSITE-ProRule" id="PRU00110"/>
    </source>
</evidence>
<evidence type="ECO:0000256" key="13">
    <source>
        <dbReference type="ARBA" id="ARBA00064003"/>
    </source>
</evidence>
<dbReference type="InterPro" id="IPR036641">
    <property type="entry name" value="HPT_dom_sf"/>
</dbReference>
<keyword evidence="6" id="KW-0732">Signal</keyword>
<dbReference type="Proteomes" id="UP000230390">
    <property type="component" value="Unassembled WGS sequence"/>
</dbReference>
<evidence type="ECO:0000256" key="3">
    <source>
        <dbReference type="ARBA" id="ARBA00012438"/>
    </source>
</evidence>
<dbReference type="PROSITE" id="PS50112">
    <property type="entry name" value="PAS"/>
    <property type="match status" value="1"/>
</dbReference>
<evidence type="ECO:0000256" key="12">
    <source>
        <dbReference type="ARBA" id="ARBA00058004"/>
    </source>
</evidence>
<dbReference type="SUPFAM" id="SSF55785">
    <property type="entry name" value="PYP-like sensor domain (PAS domain)"/>
    <property type="match status" value="2"/>
</dbReference>
<dbReference type="Pfam" id="PF00072">
    <property type="entry name" value="Response_reg"/>
    <property type="match status" value="2"/>
</dbReference>
<evidence type="ECO:0000259" key="21">
    <source>
        <dbReference type="PROSITE" id="PS50112"/>
    </source>
</evidence>
<feature type="domain" description="Response regulatory" evidence="20">
    <location>
        <begin position="793"/>
        <end position="913"/>
    </location>
</feature>
<dbReference type="SMART" id="SM00388">
    <property type="entry name" value="HisKA"/>
    <property type="match status" value="1"/>
</dbReference>
<evidence type="ECO:0000313" key="25">
    <source>
        <dbReference type="EMBL" id="PIL42284.1"/>
    </source>
</evidence>
<reference evidence="25 26" key="1">
    <citation type="submission" date="2017-10" db="EMBL/GenBank/DDBJ databases">
        <title>Massilia psychrophilum sp. nov., a novel purple-pigmented bacterium isolated from Tianshan glacier, Xinjiang Municipality, China.</title>
        <authorList>
            <person name="Wang H."/>
        </authorList>
    </citation>
    <scope>NUCLEOTIDE SEQUENCE [LARGE SCALE GENOMIC DNA]</scope>
    <source>
        <strain evidence="25 26">JCM 30074</strain>
    </source>
</reference>
<dbReference type="InterPro" id="IPR004358">
    <property type="entry name" value="Sig_transdc_His_kin-like_C"/>
</dbReference>
<dbReference type="CDD" id="cd06225">
    <property type="entry name" value="HAMP"/>
    <property type="match status" value="1"/>
</dbReference>
<dbReference type="InterPro" id="IPR001789">
    <property type="entry name" value="Sig_transdc_resp-reg_receiver"/>
</dbReference>
<keyword evidence="8" id="KW-0418">Kinase</keyword>
<evidence type="ECO:0000256" key="4">
    <source>
        <dbReference type="ARBA" id="ARBA00022553"/>
    </source>
</evidence>
<keyword evidence="18" id="KW-0812">Transmembrane</keyword>
<feature type="modified residue" description="4-aspartylphosphate" evidence="17">
    <location>
        <position position="843"/>
    </location>
</feature>
<evidence type="ECO:0000256" key="18">
    <source>
        <dbReference type="SAM" id="Phobius"/>
    </source>
</evidence>
<feature type="domain" description="HAMP" evidence="23">
    <location>
        <begin position="192"/>
        <end position="244"/>
    </location>
</feature>
<dbReference type="InterPro" id="IPR036890">
    <property type="entry name" value="HATPase_C_sf"/>
</dbReference>
<dbReference type="SMART" id="SM00304">
    <property type="entry name" value="HAMP"/>
    <property type="match status" value="1"/>
</dbReference>
<dbReference type="SMART" id="SM00448">
    <property type="entry name" value="REC"/>
    <property type="match status" value="2"/>
</dbReference>
<protein>
    <recommendedName>
        <fullName evidence="14">Sensory/regulatory protein RpfC</fullName>
        <ecNumber evidence="3">2.7.13.3</ecNumber>
    </recommendedName>
    <alternativeName>
        <fullName evidence="15">Virulence sensor protein BvgS</fullName>
    </alternativeName>
</protein>
<dbReference type="Gene3D" id="3.40.50.2300">
    <property type="match status" value="2"/>
</dbReference>
<feature type="domain" description="Histidine kinase" evidence="19">
    <location>
        <begin position="553"/>
        <end position="770"/>
    </location>
</feature>
<keyword evidence="18" id="KW-0472">Membrane</keyword>
<evidence type="ECO:0000259" key="20">
    <source>
        <dbReference type="PROSITE" id="PS50110"/>
    </source>
</evidence>
<dbReference type="InterPro" id="IPR008207">
    <property type="entry name" value="Sig_transdc_His_kin_Hpt_dom"/>
</dbReference>
<dbReference type="PROSITE" id="PS50885">
    <property type="entry name" value="HAMP"/>
    <property type="match status" value="1"/>
</dbReference>
<dbReference type="Pfam" id="PF01627">
    <property type="entry name" value="Hpt"/>
    <property type="match status" value="1"/>
</dbReference>
<feature type="domain" description="HPt" evidence="24">
    <location>
        <begin position="1089"/>
        <end position="1183"/>
    </location>
</feature>
<comment type="function">
    <text evidence="12">Member of the two-component regulatory system BvgS/BvgA. Phosphorylates BvgA via a four-step phosphorelay in response to environmental signals.</text>
</comment>
<dbReference type="OrthoDB" id="5519028at2"/>
<dbReference type="Pfam" id="PF08448">
    <property type="entry name" value="PAS_4"/>
    <property type="match status" value="1"/>
</dbReference>
<dbReference type="SUPFAM" id="SSF55874">
    <property type="entry name" value="ATPase domain of HSP90 chaperone/DNA topoisomerase II/histidine kinase"/>
    <property type="match status" value="1"/>
</dbReference>
<dbReference type="NCBIfam" id="TIGR00229">
    <property type="entry name" value="sensory_box"/>
    <property type="match status" value="2"/>
</dbReference>
<feature type="modified residue" description="Phosphohistidine" evidence="16">
    <location>
        <position position="1128"/>
    </location>
</feature>
<evidence type="ECO:0000256" key="8">
    <source>
        <dbReference type="ARBA" id="ARBA00022777"/>
    </source>
</evidence>
<feature type="domain" description="PAS" evidence="21">
    <location>
        <begin position="394"/>
        <end position="449"/>
    </location>
</feature>
<evidence type="ECO:0000256" key="15">
    <source>
        <dbReference type="ARBA" id="ARBA00070152"/>
    </source>
</evidence>
<feature type="domain" description="PAC" evidence="22">
    <location>
        <begin position="483"/>
        <end position="535"/>
    </location>
</feature>
<evidence type="ECO:0000256" key="6">
    <source>
        <dbReference type="ARBA" id="ARBA00022729"/>
    </source>
</evidence>
<evidence type="ECO:0000256" key="14">
    <source>
        <dbReference type="ARBA" id="ARBA00068150"/>
    </source>
</evidence>
<sequence length="1267" mass="135405">MTLHRQTNWFIVAASVAIALCLALTLYASALARDAATHAGKAEVVARATSHFLYMAMETAMYQEDRSEAQWRARIDSFRAALATLQPDSAPTRALLARQHSNLEVIQRLYARLTLPGIAPLVNGGTAGAQQAPALMNALFLVTQEMADDAFALTRLRREELSSTQQLLSALMLGNVVMLGSLIAFGSFAIRRRVLRPIEIMKGVMEAVSTGDLATRVRLPLANELGFLAATFNDMTDQLERTQALTRDEIVQREAAQLALQASVAELARARADVQAVIDHTPALVVYWDAALVNRFANRASYDWLGLAPEQLQGMNMVDLVGRRRFALHEPRVRAVLKGETALFESLVDLNGGEQRQALFSYIPDIDNGVVKGFYGFVSDVTALRQAEAGQAAALAQLRGVVDAARDFAIILTDTAGIIALFSPGAELMLGYRADELVGASTPELLHESAELLARADSLGDSCGPLPSLYSAVFAPVMDGGSESREWTYRRKDGSALTVSLTMSAVRDDAGAVIGYLGLAKDIGIDKARQHELIAARDAAQAASQTKSQFLANMSHEIRTPMNAVIGMLQLLEYTELTAIQRDYTSKTLGAARSLLALLNDILDLSRIEADGLRLEEHSFELAALTGELSSMLGVLVGDKQVELILSIDSTLPRHLFGDALRLRQVLINLAGNAIKFTARGEVRLSIRRDANGLIGFAVADTGIGIAADQLDSIFDQFSQAEESTTRRFGGTGLGLAISQRLVRLMGGRLDVASSPGRGSRFSFALALPEPAQGGPSAPRLPWPAARASKIMRVLIVDDNGAAREVLSGMVEALGWRADSAADGPQALTMLAQSALYDVILVDWRMPGMDGWELTSRIAHQCGAEELPVVIMVTASGRAELSERMQLASILPHGFLVKPVTAPMLVDAIREATLPKAAAQAGIAAPATPLAGLQLLLVDDNPLNQQVARELLARRGAVITVADGGAAAVRLALAPQASFDAVLMDIQMPDMDGYEATRAIRADPRGRQLPILAMTANAMQGDRELSLAAGMNDHLNKPIDVDQVVAALLQLCRATPAQPAATAAGPPRLPPPKGSAVDFDLAVRRLGGDTSIYLSLSGIFAAESDALIDELASCFTARAWKQAADRLHSYKTAAGMIGAEELHHFAGTLEQQLRKAPEQVDSDAALTAIREAVAAIQAELKLIEQANRPASVAPAPSLPLAGLTACLDELAPLLDQANMRALAVFGTLQADYGAQLGDRLYPLAGAIAALDFQAALNHSNYLRKEST</sequence>
<dbReference type="RefSeq" id="WP_099793367.1">
    <property type="nucleotide sequence ID" value="NZ_JBHLYV010000089.1"/>
</dbReference>
<feature type="modified residue" description="4-aspartylphosphate" evidence="17">
    <location>
        <position position="985"/>
    </location>
</feature>
<dbReference type="SMART" id="SM00091">
    <property type="entry name" value="PAS"/>
    <property type="match status" value="2"/>
</dbReference>
<dbReference type="SUPFAM" id="SSF47384">
    <property type="entry name" value="Homodimeric domain of signal transducing histidine kinase"/>
    <property type="match status" value="1"/>
</dbReference>
<keyword evidence="4 17" id="KW-0597">Phosphoprotein</keyword>
<dbReference type="SMART" id="SM00387">
    <property type="entry name" value="HATPase_c"/>
    <property type="match status" value="1"/>
</dbReference>
<dbReference type="GO" id="GO:0005886">
    <property type="term" value="C:plasma membrane"/>
    <property type="evidence" value="ECO:0007669"/>
    <property type="project" value="UniProtKB-SubCell"/>
</dbReference>
<keyword evidence="26" id="KW-1185">Reference proteome</keyword>
<feature type="transmembrane region" description="Helical" evidence="18">
    <location>
        <begin position="167"/>
        <end position="190"/>
    </location>
</feature>
<proteinExistence type="predicted"/>
<dbReference type="SUPFAM" id="SSF52172">
    <property type="entry name" value="CheY-like"/>
    <property type="match status" value="2"/>
</dbReference>
<dbReference type="CDD" id="cd17546">
    <property type="entry name" value="REC_hyHK_CKI1_RcsC-like"/>
    <property type="match status" value="2"/>
</dbReference>
<evidence type="ECO:0000259" key="23">
    <source>
        <dbReference type="PROSITE" id="PS50885"/>
    </source>
</evidence>
<keyword evidence="9" id="KW-0067">ATP-binding</keyword>
<dbReference type="InterPro" id="IPR013656">
    <property type="entry name" value="PAS_4"/>
</dbReference>
<dbReference type="PROSITE" id="PS50110">
    <property type="entry name" value="RESPONSE_REGULATORY"/>
    <property type="match status" value="2"/>
</dbReference>
<evidence type="ECO:0000256" key="11">
    <source>
        <dbReference type="ARBA" id="ARBA00023026"/>
    </source>
</evidence>
<dbReference type="EMBL" id="PDOC01000030">
    <property type="protein sequence ID" value="PIL42284.1"/>
    <property type="molecule type" value="Genomic_DNA"/>
</dbReference>
<accession>A0A2G8T8E9</accession>
<dbReference type="CDD" id="cd16922">
    <property type="entry name" value="HATPase_EvgS-ArcB-TorS-like"/>
    <property type="match status" value="1"/>
</dbReference>
<comment type="caution">
    <text evidence="25">The sequence shown here is derived from an EMBL/GenBank/DDBJ whole genome shotgun (WGS) entry which is preliminary data.</text>
</comment>
<dbReference type="InterPro" id="IPR003661">
    <property type="entry name" value="HisK_dim/P_dom"/>
</dbReference>
<evidence type="ECO:0000259" key="22">
    <source>
        <dbReference type="PROSITE" id="PS50113"/>
    </source>
</evidence>
<dbReference type="CDD" id="cd00130">
    <property type="entry name" value="PAS"/>
    <property type="match status" value="2"/>
</dbReference>
<dbReference type="AlphaFoldDB" id="A0A2G8T8E9"/>
<evidence type="ECO:0000256" key="7">
    <source>
        <dbReference type="ARBA" id="ARBA00022741"/>
    </source>
</evidence>
<dbReference type="Pfam" id="PF00672">
    <property type="entry name" value="HAMP"/>
    <property type="match status" value="1"/>
</dbReference>
<dbReference type="Gene3D" id="1.10.287.130">
    <property type="match status" value="1"/>
</dbReference>
<evidence type="ECO:0000259" key="19">
    <source>
        <dbReference type="PROSITE" id="PS50109"/>
    </source>
</evidence>
<dbReference type="InterPro" id="IPR003660">
    <property type="entry name" value="HAMP_dom"/>
</dbReference>
<dbReference type="Gene3D" id="3.30.565.10">
    <property type="entry name" value="Histidine kinase-like ATPase, C-terminal domain"/>
    <property type="match status" value="1"/>
</dbReference>
<evidence type="ECO:0000256" key="9">
    <source>
        <dbReference type="ARBA" id="ARBA00022840"/>
    </source>
</evidence>
<dbReference type="GO" id="GO:0005524">
    <property type="term" value="F:ATP binding"/>
    <property type="evidence" value="ECO:0007669"/>
    <property type="project" value="UniProtKB-KW"/>
</dbReference>
<evidence type="ECO:0000256" key="17">
    <source>
        <dbReference type="PROSITE-ProRule" id="PRU00169"/>
    </source>
</evidence>
<dbReference type="InterPro" id="IPR035965">
    <property type="entry name" value="PAS-like_dom_sf"/>
</dbReference>
<gene>
    <name evidence="25" type="ORF">CR105_25125</name>
</gene>
<dbReference type="Gene3D" id="3.30.450.20">
    <property type="entry name" value="PAS domain"/>
    <property type="match status" value="2"/>
</dbReference>
<dbReference type="InterPro" id="IPR000014">
    <property type="entry name" value="PAS"/>
</dbReference>
<evidence type="ECO:0000256" key="5">
    <source>
        <dbReference type="ARBA" id="ARBA00022679"/>
    </source>
</evidence>
<dbReference type="PROSITE" id="PS50109">
    <property type="entry name" value="HIS_KIN"/>
    <property type="match status" value="1"/>
</dbReference>
<dbReference type="Pfam" id="PF02518">
    <property type="entry name" value="HATPase_c"/>
    <property type="match status" value="1"/>
</dbReference>
<dbReference type="PANTHER" id="PTHR45339:SF5">
    <property type="entry name" value="HISTIDINE KINASE"/>
    <property type="match status" value="1"/>
</dbReference>
<dbReference type="InterPro" id="IPR005467">
    <property type="entry name" value="His_kinase_dom"/>
</dbReference>
<feature type="transmembrane region" description="Helical" evidence="18">
    <location>
        <begin position="6"/>
        <end position="28"/>
    </location>
</feature>
<keyword evidence="18" id="KW-1133">Transmembrane helix</keyword>
<dbReference type="PROSITE" id="PS50113">
    <property type="entry name" value="PAC"/>
    <property type="match status" value="1"/>
</dbReference>
<organism evidence="25 26">
    <name type="scientific">Massilia eurypsychrophila</name>
    <dbReference type="NCBI Taxonomy" id="1485217"/>
    <lineage>
        <taxon>Bacteria</taxon>
        <taxon>Pseudomonadati</taxon>
        <taxon>Pseudomonadota</taxon>
        <taxon>Betaproteobacteria</taxon>
        <taxon>Burkholderiales</taxon>
        <taxon>Oxalobacteraceae</taxon>
        <taxon>Telluria group</taxon>
        <taxon>Massilia</taxon>
    </lineage>
</organism>
<dbReference type="Gene3D" id="1.20.120.160">
    <property type="entry name" value="HPT domain"/>
    <property type="match status" value="1"/>
</dbReference>
<dbReference type="InterPro" id="IPR003594">
    <property type="entry name" value="HATPase_dom"/>
</dbReference>
<dbReference type="InterPro" id="IPR000700">
    <property type="entry name" value="PAS-assoc_C"/>
</dbReference>
<keyword evidence="11" id="KW-0843">Virulence</keyword>
<evidence type="ECO:0000256" key="1">
    <source>
        <dbReference type="ARBA" id="ARBA00000085"/>
    </source>
</evidence>
<comment type="catalytic activity">
    <reaction evidence="1">
        <text>ATP + protein L-histidine = ADP + protein N-phospho-L-histidine.</text>
        <dbReference type="EC" id="2.7.13.3"/>
    </reaction>
</comment>
<name>A0A2G8T8E9_9BURK</name>
<keyword evidence="7" id="KW-0547">Nucleotide-binding</keyword>
<dbReference type="CDD" id="cd00082">
    <property type="entry name" value="HisKA"/>
    <property type="match status" value="1"/>
</dbReference>
<dbReference type="SUPFAM" id="SSF47226">
    <property type="entry name" value="Histidine-containing phosphotransfer domain, HPT domain"/>
    <property type="match status" value="1"/>
</dbReference>
<evidence type="ECO:0000259" key="24">
    <source>
        <dbReference type="PROSITE" id="PS50894"/>
    </source>
</evidence>
<dbReference type="Pfam" id="PF13426">
    <property type="entry name" value="PAS_9"/>
    <property type="match status" value="1"/>
</dbReference>
<dbReference type="Pfam" id="PF00512">
    <property type="entry name" value="HisKA"/>
    <property type="match status" value="1"/>
</dbReference>
<keyword evidence="5" id="KW-0808">Transferase</keyword>
<dbReference type="PRINTS" id="PR00344">
    <property type="entry name" value="BCTRLSENSOR"/>
</dbReference>
<dbReference type="EC" id="2.7.13.3" evidence="3"/>
<dbReference type="GO" id="GO:0000155">
    <property type="term" value="F:phosphorelay sensor kinase activity"/>
    <property type="evidence" value="ECO:0007669"/>
    <property type="project" value="InterPro"/>
</dbReference>
<comment type="subcellular location">
    <subcellularLocation>
        <location evidence="2">Membrane</location>
    </subcellularLocation>
</comment>
<dbReference type="InterPro" id="IPR011006">
    <property type="entry name" value="CheY-like_superfamily"/>
</dbReference>
<dbReference type="PROSITE" id="PS50894">
    <property type="entry name" value="HPT"/>
    <property type="match status" value="1"/>
</dbReference>
<dbReference type="FunFam" id="1.10.287.130:FF:000002">
    <property type="entry name" value="Two-component osmosensing histidine kinase"/>
    <property type="match status" value="1"/>
</dbReference>
<keyword evidence="10" id="KW-0902">Two-component regulatory system</keyword>
<evidence type="ECO:0000313" key="26">
    <source>
        <dbReference type="Proteomes" id="UP000230390"/>
    </source>
</evidence>
<feature type="domain" description="Response regulatory" evidence="20">
    <location>
        <begin position="934"/>
        <end position="1052"/>
    </location>
</feature>